<evidence type="ECO:0000259" key="1">
    <source>
        <dbReference type="PROSITE" id="PS50994"/>
    </source>
</evidence>
<dbReference type="OrthoDB" id="674670at2759"/>
<dbReference type="Gene3D" id="3.30.420.10">
    <property type="entry name" value="Ribonuclease H-like superfamily/Ribonuclease H"/>
    <property type="match status" value="1"/>
</dbReference>
<dbReference type="PROSITE" id="PS50994">
    <property type="entry name" value="INTEGRASE"/>
    <property type="match status" value="1"/>
</dbReference>
<sequence>MDFMERLPKVGGKSVILTVVDRFSKYAHFIPLSHPYTAVSVSQAFFSEVVRLHGLPSSIVSDRDPVFTSAFWSELFRLSDVQLNMSSAYHPQSDG</sequence>
<dbReference type="Proteomes" id="UP000479710">
    <property type="component" value="Unassembled WGS sequence"/>
</dbReference>
<accession>A0A6G1CSC9</accession>
<reference evidence="2 3" key="1">
    <citation type="submission" date="2019-11" db="EMBL/GenBank/DDBJ databases">
        <title>Whole genome sequence of Oryza granulata.</title>
        <authorList>
            <person name="Li W."/>
        </authorList>
    </citation>
    <scope>NUCLEOTIDE SEQUENCE [LARGE SCALE GENOMIC DNA]</scope>
    <source>
        <strain evidence="3">cv. Menghai</strain>
        <tissue evidence="2">Leaf</tissue>
    </source>
</reference>
<evidence type="ECO:0000313" key="3">
    <source>
        <dbReference type="Proteomes" id="UP000479710"/>
    </source>
</evidence>
<dbReference type="GO" id="GO:0003676">
    <property type="term" value="F:nucleic acid binding"/>
    <property type="evidence" value="ECO:0007669"/>
    <property type="project" value="InterPro"/>
</dbReference>
<dbReference type="AlphaFoldDB" id="A0A6G1CSC9"/>
<evidence type="ECO:0000313" key="2">
    <source>
        <dbReference type="EMBL" id="KAF0902493.1"/>
    </source>
</evidence>
<dbReference type="GO" id="GO:0015074">
    <property type="term" value="P:DNA integration"/>
    <property type="evidence" value="ECO:0007669"/>
    <property type="project" value="InterPro"/>
</dbReference>
<dbReference type="InterPro" id="IPR001584">
    <property type="entry name" value="Integrase_cat-core"/>
</dbReference>
<gene>
    <name evidence="2" type="ORF">E2562_017893</name>
</gene>
<protein>
    <recommendedName>
        <fullName evidence="1">Integrase catalytic domain-containing protein</fullName>
    </recommendedName>
</protein>
<feature type="domain" description="Integrase catalytic" evidence="1">
    <location>
        <begin position="1"/>
        <end position="95"/>
    </location>
</feature>
<organism evidence="2 3">
    <name type="scientific">Oryza meyeriana var. granulata</name>
    <dbReference type="NCBI Taxonomy" id="110450"/>
    <lineage>
        <taxon>Eukaryota</taxon>
        <taxon>Viridiplantae</taxon>
        <taxon>Streptophyta</taxon>
        <taxon>Embryophyta</taxon>
        <taxon>Tracheophyta</taxon>
        <taxon>Spermatophyta</taxon>
        <taxon>Magnoliopsida</taxon>
        <taxon>Liliopsida</taxon>
        <taxon>Poales</taxon>
        <taxon>Poaceae</taxon>
        <taxon>BOP clade</taxon>
        <taxon>Oryzoideae</taxon>
        <taxon>Oryzeae</taxon>
        <taxon>Oryzinae</taxon>
        <taxon>Oryza</taxon>
        <taxon>Oryza meyeriana</taxon>
    </lineage>
</organism>
<dbReference type="PANTHER" id="PTHR35046">
    <property type="entry name" value="ZINC KNUCKLE (CCHC-TYPE) FAMILY PROTEIN"/>
    <property type="match status" value="1"/>
</dbReference>
<dbReference type="InterPro" id="IPR012337">
    <property type="entry name" value="RNaseH-like_sf"/>
</dbReference>
<dbReference type="SUPFAM" id="SSF53098">
    <property type="entry name" value="Ribonuclease H-like"/>
    <property type="match status" value="1"/>
</dbReference>
<dbReference type="InterPro" id="IPR036397">
    <property type="entry name" value="RNaseH_sf"/>
</dbReference>
<name>A0A6G1CSC9_9ORYZ</name>
<proteinExistence type="predicted"/>
<comment type="caution">
    <text evidence="2">The sequence shown here is derived from an EMBL/GenBank/DDBJ whole genome shotgun (WGS) entry which is preliminary data.</text>
</comment>
<dbReference type="PANTHER" id="PTHR35046:SF18">
    <property type="entry name" value="RNA-DIRECTED DNA POLYMERASE"/>
    <property type="match status" value="1"/>
</dbReference>
<dbReference type="EMBL" id="SPHZ02000008">
    <property type="protein sequence ID" value="KAF0902493.1"/>
    <property type="molecule type" value="Genomic_DNA"/>
</dbReference>
<keyword evidence="3" id="KW-1185">Reference proteome</keyword>
<dbReference type="Pfam" id="PF00665">
    <property type="entry name" value="rve"/>
    <property type="match status" value="1"/>
</dbReference>